<organism evidence="2 3">
    <name type="scientific">Klebsormidium nitens</name>
    <name type="common">Green alga</name>
    <name type="synonym">Ulothrix nitens</name>
    <dbReference type="NCBI Taxonomy" id="105231"/>
    <lineage>
        <taxon>Eukaryota</taxon>
        <taxon>Viridiplantae</taxon>
        <taxon>Streptophyta</taxon>
        <taxon>Klebsormidiophyceae</taxon>
        <taxon>Klebsormidiales</taxon>
        <taxon>Klebsormidiaceae</taxon>
        <taxon>Klebsormidium</taxon>
    </lineage>
</organism>
<dbReference type="EMBL" id="DF237368">
    <property type="protein sequence ID" value="GAQ88341.1"/>
    <property type="molecule type" value="Genomic_DNA"/>
</dbReference>
<accession>A0A1Y1IH07</accession>
<gene>
    <name evidence="2" type="ORF">KFL_004190108</name>
</gene>
<protein>
    <submittedName>
        <fullName evidence="2">Uncharacterized protein</fullName>
    </submittedName>
</protein>
<name>A0A1Y1IH07_KLENI</name>
<evidence type="ECO:0000313" key="3">
    <source>
        <dbReference type="Proteomes" id="UP000054558"/>
    </source>
</evidence>
<dbReference type="Proteomes" id="UP000054558">
    <property type="component" value="Unassembled WGS sequence"/>
</dbReference>
<keyword evidence="3" id="KW-1185">Reference proteome</keyword>
<evidence type="ECO:0000313" key="2">
    <source>
        <dbReference type="EMBL" id="GAQ88341.1"/>
    </source>
</evidence>
<reference evidence="2 3" key="1">
    <citation type="journal article" date="2014" name="Nat. Commun.">
        <title>Klebsormidium flaccidum genome reveals primary factors for plant terrestrial adaptation.</title>
        <authorList>
            <person name="Hori K."/>
            <person name="Maruyama F."/>
            <person name="Fujisawa T."/>
            <person name="Togashi T."/>
            <person name="Yamamoto N."/>
            <person name="Seo M."/>
            <person name="Sato S."/>
            <person name="Yamada T."/>
            <person name="Mori H."/>
            <person name="Tajima N."/>
            <person name="Moriyama T."/>
            <person name="Ikeuchi M."/>
            <person name="Watanabe M."/>
            <person name="Wada H."/>
            <person name="Kobayashi K."/>
            <person name="Saito M."/>
            <person name="Masuda T."/>
            <person name="Sasaki-Sekimoto Y."/>
            <person name="Mashiguchi K."/>
            <person name="Awai K."/>
            <person name="Shimojima M."/>
            <person name="Masuda S."/>
            <person name="Iwai M."/>
            <person name="Nobusawa T."/>
            <person name="Narise T."/>
            <person name="Kondo S."/>
            <person name="Saito H."/>
            <person name="Sato R."/>
            <person name="Murakawa M."/>
            <person name="Ihara Y."/>
            <person name="Oshima-Yamada Y."/>
            <person name="Ohtaka K."/>
            <person name="Satoh M."/>
            <person name="Sonobe K."/>
            <person name="Ishii M."/>
            <person name="Ohtani R."/>
            <person name="Kanamori-Sato M."/>
            <person name="Honoki R."/>
            <person name="Miyazaki D."/>
            <person name="Mochizuki H."/>
            <person name="Umetsu J."/>
            <person name="Higashi K."/>
            <person name="Shibata D."/>
            <person name="Kamiya Y."/>
            <person name="Sato N."/>
            <person name="Nakamura Y."/>
            <person name="Tabata S."/>
            <person name="Ida S."/>
            <person name="Kurokawa K."/>
            <person name="Ohta H."/>
        </authorList>
    </citation>
    <scope>NUCLEOTIDE SEQUENCE [LARGE SCALE GENOMIC DNA]</scope>
    <source>
        <strain evidence="2 3">NIES-2285</strain>
    </source>
</reference>
<dbReference type="AlphaFoldDB" id="A0A1Y1IH07"/>
<feature type="region of interest" description="Disordered" evidence="1">
    <location>
        <begin position="1"/>
        <end position="121"/>
    </location>
</feature>
<sequence>MECCRTTASIVASPPLSKAPTLPQRPALFLAPPPSSRAQFQPKTLVGGREKGDGGLAASGDGQVPRKANSRRPPDGIKRPRTEGAPSLMKEKELEQRGSWAEGGRAEPKIANGPEPLIPNKTYLTEIADSARHSHLVGTEKQPLLIGRPMESAA</sequence>
<feature type="compositionally biased region" description="Basic and acidic residues" evidence="1">
    <location>
        <begin position="72"/>
        <end position="82"/>
    </location>
</feature>
<evidence type="ECO:0000256" key="1">
    <source>
        <dbReference type="SAM" id="MobiDB-lite"/>
    </source>
</evidence>
<feature type="region of interest" description="Disordered" evidence="1">
    <location>
        <begin position="134"/>
        <end position="154"/>
    </location>
</feature>
<feature type="compositionally biased region" description="Polar residues" evidence="1">
    <location>
        <begin position="1"/>
        <end position="10"/>
    </location>
</feature>
<proteinExistence type="predicted"/>